<dbReference type="AlphaFoldDB" id="E6LGR2"/>
<comment type="caution">
    <text evidence="10">The sequence shown here is derived from an EMBL/GenBank/DDBJ whole genome shotgun (WGS) entry which is preliminary data.</text>
</comment>
<gene>
    <name evidence="10" type="primary">budA</name>
    <name evidence="10" type="ORF">HMPREF9088_1552</name>
</gene>
<protein>
    <recommendedName>
        <fullName evidence="5 9">Alpha-acetolactate decarboxylase</fullName>
        <ecNumber evidence="4 9">4.1.1.5</ecNumber>
    </recommendedName>
</protein>
<dbReference type="CDD" id="cd17299">
    <property type="entry name" value="acetolactate_decarboxylase"/>
    <property type="match status" value="1"/>
</dbReference>
<keyword evidence="11" id="KW-1185">Reference proteome</keyword>
<evidence type="ECO:0000313" key="10">
    <source>
        <dbReference type="EMBL" id="EFU73673.1"/>
    </source>
</evidence>
<dbReference type="STRING" id="888064.HMPREF9088_1552"/>
<dbReference type="NCBIfam" id="TIGR01252">
    <property type="entry name" value="acetolac_decarb"/>
    <property type="match status" value="1"/>
</dbReference>
<dbReference type="GO" id="GO:0045151">
    <property type="term" value="P:acetoin biosynthetic process"/>
    <property type="evidence" value="ECO:0007669"/>
    <property type="project" value="UniProtKB-UniRule"/>
</dbReference>
<reference evidence="10 11" key="1">
    <citation type="submission" date="2010-12" db="EMBL/GenBank/DDBJ databases">
        <authorList>
            <person name="Muzny D."/>
            <person name="Qin X."/>
            <person name="Deng J."/>
            <person name="Jiang H."/>
            <person name="Liu Y."/>
            <person name="Qu J."/>
            <person name="Song X.-Z."/>
            <person name="Zhang L."/>
            <person name="Thornton R."/>
            <person name="Coyle M."/>
            <person name="Francisco L."/>
            <person name="Jackson L."/>
            <person name="Javaid M."/>
            <person name="Korchina V."/>
            <person name="Kovar C."/>
            <person name="Mata R."/>
            <person name="Mathew T."/>
            <person name="Ngo R."/>
            <person name="Nguyen L."/>
            <person name="Nguyen N."/>
            <person name="Okwuonu G."/>
            <person name="Ongeri F."/>
            <person name="Pham C."/>
            <person name="Simmons D."/>
            <person name="Wilczek-Boney K."/>
            <person name="Hale W."/>
            <person name="Jakkamsetti A."/>
            <person name="Pham P."/>
            <person name="Ruth R."/>
            <person name="San Lucas F."/>
            <person name="Warren J."/>
            <person name="Zhang J."/>
            <person name="Zhao Z."/>
            <person name="Zhou C."/>
            <person name="Zhu D."/>
            <person name="Lee S."/>
            <person name="Bess C."/>
            <person name="Blankenburg K."/>
            <person name="Forbes L."/>
            <person name="Fu Q."/>
            <person name="Gubbala S."/>
            <person name="Hirani K."/>
            <person name="Jayaseelan J.C."/>
            <person name="Lara F."/>
            <person name="Munidasa M."/>
            <person name="Palculict T."/>
            <person name="Patil S."/>
            <person name="Pu L.-L."/>
            <person name="Saada N."/>
            <person name="Tang L."/>
            <person name="Weissenberger G."/>
            <person name="Zhu Y."/>
            <person name="Hemphill L."/>
            <person name="Shang Y."/>
            <person name="Youmans B."/>
            <person name="Ayvaz T."/>
            <person name="Ross M."/>
            <person name="Santibanez J."/>
            <person name="Aqrawi P."/>
            <person name="Gross S."/>
            <person name="Joshi V."/>
            <person name="Fowler G."/>
            <person name="Nazareth L."/>
            <person name="Reid J."/>
            <person name="Worley K."/>
            <person name="Petrosino J."/>
            <person name="Highlander S."/>
            <person name="Gibbs R."/>
        </authorList>
    </citation>
    <scope>NUCLEOTIDE SEQUENCE [LARGE SCALE GENOMIC DNA]</scope>
    <source>
        <strain evidence="11">DSM 15952 / CCUG 50447 / LMG 22039 / TP 1.5</strain>
    </source>
</reference>
<dbReference type="RefSeq" id="WP_007208565.1">
    <property type="nucleotide sequence ID" value="NZ_GL622241.1"/>
</dbReference>
<evidence type="ECO:0000256" key="6">
    <source>
        <dbReference type="ARBA" id="ARBA00022793"/>
    </source>
</evidence>
<sequence>MSKNSLYQYGTIGSLMAGAMDGTDTINDFLKHGDFGIGTMDGVDGELVVLDGQAFKMSAKGYVVHLEGEEKLPYGAIAHFHANHTFTIQDELDNEAVEALILDKMRSKNLFAGVKISGTFKKMHTRAMPKQEPPYIRFSEVEQPNFYADEIKGSIVGFYSPALFHGTSVAGFHIHFISDDQKFGGHVLDYVVEDVTVEIQDYANLIQDFPKEAEFLDTEFDYSNIAEEISLSE</sequence>
<keyword evidence="7 9" id="KW-0005">Acetoin biosynthesis</keyword>
<dbReference type="PATRIC" id="fig|888064.11.peg.2292"/>
<accession>E6LGR2</accession>
<evidence type="ECO:0000256" key="2">
    <source>
        <dbReference type="ARBA" id="ARBA00005170"/>
    </source>
</evidence>
<dbReference type="InterPro" id="IPR005128">
    <property type="entry name" value="Acetolactate_a_deCO2ase"/>
</dbReference>
<keyword evidence="8 9" id="KW-0456">Lyase</keyword>
<dbReference type="GO" id="GO:0047605">
    <property type="term" value="F:acetolactate decarboxylase activity"/>
    <property type="evidence" value="ECO:0007669"/>
    <property type="project" value="UniProtKB-UniRule"/>
</dbReference>
<name>E6LGR2_ENTI1</name>
<evidence type="ECO:0000256" key="5">
    <source>
        <dbReference type="ARBA" id="ARBA00020164"/>
    </source>
</evidence>
<keyword evidence="6 9" id="KW-0210">Decarboxylase</keyword>
<dbReference type="PIRSF" id="PIRSF001332">
    <property type="entry name" value="Acetolac_decarb"/>
    <property type="match status" value="1"/>
</dbReference>
<dbReference type="HOGENOM" id="CLU_072561_0_0_9"/>
<dbReference type="UniPathway" id="UPA00626">
    <property type="reaction ID" value="UER00678"/>
</dbReference>
<evidence type="ECO:0000256" key="7">
    <source>
        <dbReference type="ARBA" id="ARBA00023061"/>
    </source>
</evidence>
<evidence type="ECO:0000313" key="11">
    <source>
        <dbReference type="Proteomes" id="UP000010296"/>
    </source>
</evidence>
<evidence type="ECO:0000256" key="3">
    <source>
        <dbReference type="ARBA" id="ARBA00007106"/>
    </source>
</evidence>
<dbReference type="PANTHER" id="PTHR35524">
    <property type="entry name" value="ALPHA-ACETOLACTATE DECARBOXYLASE"/>
    <property type="match status" value="1"/>
</dbReference>
<comment type="similarity">
    <text evidence="3 9">Belongs to the alpha-acetolactate decarboxylase family.</text>
</comment>
<dbReference type="SUPFAM" id="SSF117856">
    <property type="entry name" value="AF0104/ALDC/Ptd012-like"/>
    <property type="match status" value="1"/>
</dbReference>
<proteinExistence type="inferred from homology"/>
<dbReference type="Pfam" id="PF03306">
    <property type="entry name" value="AAL_decarboxy"/>
    <property type="match status" value="1"/>
</dbReference>
<comment type="catalytic activity">
    <reaction evidence="1 9">
        <text>(2S)-2-acetolactate + H(+) = (R)-acetoin + CO2</text>
        <dbReference type="Rhea" id="RHEA:21580"/>
        <dbReference type="ChEBI" id="CHEBI:15378"/>
        <dbReference type="ChEBI" id="CHEBI:15686"/>
        <dbReference type="ChEBI" id="CHEBI:16526"/>
        <dbReference type="ChEBI" id="CHEBI:58476"/>
        <dbReference type="EC" id="4.1.1.5"/>
    </reaction>
</comment>
<dbReference type="eggNOG" id="COG3527">
    <property type="taxonomic scope" value="Bacteria"/>
</dbReference>
<dbReference type="EMBL" id="AEPV01000064">
    <property type="protein sequence ID" value="EFU73673.1"/>
    <property type="molecule type" value="Genomic_DNA"/>
</dbReference>
<dbReference type="OrthoDB" id="8612680at2"/>
<evidence type="ECO:0000256" key="9">
    <source>
        <dbReference type="PIRNR" id="PIRNR001332"/>
    </source>
</evidence>
<dbReference type="Gene3D" id="3.30.1330.80">
    <property type="entry name" value="Hypothetical protein, similar to alpha- acetolactate decarboxylase, domain 2"/>
    <property type="match status" value="2"/>
</dbReference>
<evidence type="ECO:0000256" key="4">
    <source>
        <dbReference type="ARBA" id="ARBA00013204"/>
    </source>
</evidence>
<evidence type="ECO:0000256" key="8">
    <source>
        <dbReference type="ARBA" id="ARBA00023239"/>
    </source>
</evidence>
<dbReference type="EC" id="4.1.1.5" evidence="4 9"/>
<comment type="pathway">
    <text evidence="2 9">Polyol metabolism; (R,R)-butane-2,3-diol biosynthesis; (R,R)-butane-2,3-diol from pyruvate: step 2/3.</text>
</comment>
<organism evidence="10 11">
    <name type="scientific">Enterococcus italicus (strain DSM 15952 / CCUG 50447 / LMG 22039 / TP 1.5)</name>
    <dbReference type="NCBI Taxonomy" id="888064"/>
    <lineage>
        <taxon>Bacteria</taxon>
        <taxon>Bacillati</taxon>
        <taxon>Bacillota</taxon>
        <taxon>Bacilli</taxon>
        <taxon>Lactobacillales</taxon>
        <taxon>Enterococcaceae</taxon>
        <taxon>Enterococcus</taxon>
    </lineage>
</organism>
<evidence type="ECO:0000256" key="1">
    <source>
        <dbReference type="ARBA" id="ARBA00001784"/>
    </source>
</evidence>
<dbReference type="Proteomes" id="UP000010296">
    <property type="component" value="Unassembled WGS sequence"/>
</dbReference>
<dbReference type="PANTHER" id="PTHR35524:SF1">
    <property type="entry name" value="ALPHA-ACETOLACTATE DECARBOXYLASE"/>
    <property type="match status" value="1"/>
</dbReference>